<organism evidence="2 3">
    <name type="scientific">Clostridium fallax</name>
    <dbReference type="NCBI Taxonomy" id="1533"/>
    <lineage>
        <taxon>Bacteria</taxon>
        <taxon>Bacillati</taxon>
        <taxon>Bacillota</taxon>
        <taxon>Clostridia</taxon>
        <taxon>Eubacteriales</taxon>
        <taxon>Clostridiaceae</taxon>
        <taxon>Clostridium</taxon>
    </lineage>
</organism>
<dbReference type="CDD" id="cd00431">
    <property type="entry name" value="cysteine_hydrolases"/>
    <property type="match status" value="1"/>
</dbReference>
<dbReference type="Proteomes" id="UP000184035">
    <property type="component" value="Unassembled WGS sequence"/>
</dbReference>
<accession>A0A1M4Z1Q2</accession>
<dbReference type="PANTHER" id="PTHR47297:SF2">
    <property type="entry name" value="OS02G0606800 PROTEIN"/>
    <property type="match status" value="1"/>
</dbReference>
<keyword evidence="3" id="KW-1185">Reference proteome</keyword>
<dbReference type="GO" id="GO:0008936">
    <property type="term" value="F:nicotinamidase activity"/>
    <property type="evidence" value="ECO:0007669"/>
    <property type="project" value="InterPro"/>
</dbReference>
<dbReference type="SUPFAM" id="SSF52499">
    <property type="entry name" value="Isochorismatase-like hydrolases"/>
    <property type="match status" value="1"/>
</dbReference>
<gene>
    <name evidence="2" type="ORF">SAMN05443638_13518</name>
</gene>
<name>A0A1M4Z1Q2_9CLOT</name>
<dbReference type="InterPro" id="IPR044717">
    <property type="entry name" value="NIC1"/>
</dbReference>
<reference evidence="2 3" key="1">
    <citation type="submission" date="2016-11" db="EMBL/GenBank/DDBJ databases">
        <authorList>
            <person name="Jaros S."/>
            <person name="Januszkiewicz K."/>
            <person name="Wedrychowicz H."/>
        </authorList>
    </citation>
    <scope>NUCLEOTIDE SEQUENCE [LARGE SCALE GENOMIC DNA]</scope>
    <source>
        <strain evidence="2 3">DSM 2631</strain>
    </source>
</reference>
<feature type="domain" description="Isochorismatase-like" evidence="1">
    <location>
        <begin position="38"/>
        <end position="163"/>
    </location>
</feature>
<dbReference type="InterPro" id="IPR036380">
    <property type="entry name" value="Isochorismatase-like_sf"/>
</dbReference>
<dbReference type="AlphaFoldDB" id="A0A1M4Z1Q2"/>
<protein>
    <submittedName>
        <fullName evidence="2">Nicotinamidase-related amidase</fullName>
    </submittedName>
</protein>
<dbReference type="Pfam" id="PF00857">
    <property type="entry name" value="Isochorismatase"/>
    <property type="match status" value="1"/>
</dbReference>
<evidence type="ECO:0000259" key="1">
    <source>
        <dbReference type="Pfam" id="PF00857"/>
    </source>
</evidence>
<dbReference type="RefSeq" id="WP_072897588.1">
    <property type="nucleotide sequence ID" value="NZ_FQVM01000035.1"/>
</dbReference>
<dbReference type="GO" id="GO:0019365">
    <property type="term" value="P:pyridine nucleotide salvage"/>
    <property type="evidence" value="ECO:0007669"/>
    <property type="project" value="InterPro"/>
</dbReference>
<dbReference type="PANTHER" id="PTHR47297">
    <property type="match status" value="1"/>
</dbReference>
<evidence type="ECO:0000313" key="3">
    <source>
        <dbReference type="Proteomes" id="UP000184035"/>
    </source>
</evidence>
<dbReference type="Gene3D" id="3.40.50.850">
    <property type="entry name" value="Isochorismatase-like"/>
    <property type="match status" value="1"/>
</dbReference>
<evidence type="ECO:0000313" key="2">
    <source>
        <dbReference type="EMBL" id="SHF11920.1"/>
    </source>
</evidence>
<sequence>MENKDIIIDQFKTMGEYIYDRVSSLPEINMETLDINKTVLFIIDMNNGFAKKGSLYSDRIEKLINPIEILVNDLKQKGAEIIAFTDYHTNESIELLSYPKHCIYSTDEWQLVDKLKSIEEIKVIKKNCTNGFLAKDFVIPENKDNFIIVGDCTDICIYQFAITIKNYFNENNIKKNIFVPLNLVDTFESEFHKGDFMNLVFLNSMIDNGIVVGNLKV</sequence>
<proteinExistence type="predicted"/>
<dbReference type="InterPro" id="IPR000868">
    <property type="entry name" value="Isochorismatase-like_dom"/>
</dbReference>
<dbReference type="STRING" id="1533.SAMN05443638_13518"/>
<dbReference type="OrthoDB" id="9796485at2"/>
<dbReference type="EMBL" id="FQVM01000035">
    <property type="protein sequence ID" value="SHF11920.1"/>
    <property type="molecule type" value="Genomic_DNA"/>
</dbReference>